<evidence type="ECO:0000256" key="2">
    <source>
        <dbReference type="SAM" id="SignalP"/>
    </source>
</evidence>
<feature type="chain" id="PRO_5016333146" description="LTXXQ motif family protein" evidence="2">
    <location>
        <begin position="24"/>
        <end position="166"/>
    </location>
</feature>
<dbReference type="AlphaFoldDB" id="A0A315EEQ2"/>
<feature type="region of interest" description="Disordered" evidence="1">
    <location>
        <begin position="146"/>
        <end position="166"/>
    </location>
</feature>
<dbReference type="RefSeq" id="WP_108312275.1">
    <property type="nucleotide sequence ID" value="NZ_NESN01000002.1"/>
</dbReference>
<feature type="signal peptide" evidence="2">
    <location>
        <begin position="1"/>
        <end position="23"/>
    </location>
</feature>
<comment type="caution">
    <text evidence="3">The sequence shown here is derived from an EMBL/GenBank/DDBJ whole genome shotgun (WGS) entry which is preliminary data.</text>
</comment>
<feature type="compositionally biased region" description="Basic residues" evidence="1">
    <location>
        <begin position="157"/>
        <end position="166"/>
    </location>
</feature>
<dbReference type="EMBL" id="NESN01000002">
    <property type="protein sequence ID" value="PUE54314.1"/>
    <property type="molecule type" value="Genomic_DNA"/>
</dbReference>
<keyword evidence="2" id="KW-0732">Signal</keyword>
<accession>A0A315EEQ2</accession>
<dbReference type="Proteomes" id="UP000250790">
    <property type="component" value="Unassembled WGS sequence"/>
</dbReference>
<name>A0A315EEQ2_9BURK</name>
<protein>
    <recommendedName>
        <fullName evidence="5">LTXXQ motif family protein</fullName>
    </recommendedName>
</protein>
<dbReference type="GO" id="GO:0042597">
    <property type="term" value="C:periplasmic space"/>
    <property type="evidence" value="ECO:0007669"/>
    <property type="project" value="InterPro"/>
</dbReference>
<evidence type="ECO:0000256" key="1">
    <source>
        <dbReference type="SAM" id="MobiDB-lite"/>
    </source>
</evidence>
<dbReference type="InterPro" id="IPR012899">
    <property type="entry name" value="LTXXQ"/>
</dbReference>
<gene>
    <name evidence="3" type="ORF">B9Z37_07120</name>
</gene>
<dbReference type="Pfam" id="PF07813">
    <property type="entry name" value="LTXXQ"/>
    <property type="match status" value="1"/>
</dbReference>
<evidence type="ECO:0008006" key="5">
    <source>
        <dbReference type="Google" id="ProtNLM"/>
    </source>
</evidence>
<keyword evidence="4" id="KW-1185">Reference proteome</keyword>
<organism evidence="3 4">
    <name type="scientific">Limnohabitans parvus II-B4</name>
    <dbReference type="NCBI Taxonomy" id="1293052"/>
    <lineage>
        <taxon>Bacteria</taxon>
        <taxon>Pseudomonadati</taxon>
        <taxon>Pseudomonadota</taxon>
        <taxon>Betaproteobacteria</taxon>
        <taxon>Burkholderiales</taxon>
        <taxon>Comamonadaceae</taxon>
        <taxon>Limnohabitans</taxon>
    </lineage>
</organism>
<proteinExistence type="predicted"/>
<evidence type="ECO:0000313" key="3">
    <source>
        <dbReference type="EMBL" id="PUE54314.1"/>
    </source>
</evidence>
<sequence length="166" mass="18243">MKSIRTTLIAASLLAGLSGLALAQTAPEAKTSGHRAERMEKMHAKMGERHAKHLAELKGKLKLEAGQESAWTAFEQAMQPPAQPMAHPDRAAMEKMTTPERIDQMQAHKGQRDAQMQKHATATKTFYAALNATQKKTFDAETARSMKNMDGGMHGGKEHRGHHGQH</sequence>
<evidence type="ECO:0000313" key="4">
    <source>
        <dbReference type="Proteomes" id="UP000250790"/>
    </source>
</evidence>
<dbReference type="OrthoDB" id="5298564at2"/>
<reference evidence="3 4" key="1">
    <citation type="submission" date="2017-04" db="EMBL/GenBank/DDBJ databases">
        <title>Unexpected and diverse lifestyles within the genus Limnohabitans.</title>
        <authorList>
            <person name="Kasalicky V."/>
            <person name="Mehrshad M."/>
            <person name="Andrei S.-A."/>
            <person name="Salcher M."/>
            <person name="Kratochvilova H."/>
            <person name="Simek K."/>
            <person name="Ghai R."/>
        </authorList>
    </citation>
    <scope>NUCLEOTIDE SEQUENCE [LARGE SCALE GENOMIC DNA]</scope>
    <source>
        <strain evidence="3 4">II-B4</strain>
    </source>
</reference>